<evidence type="ECO:0000313" key="8">
    <source>
        <dbReference type="EMBL" id="EKG19082.1"/>
    </source>
</evidence>
<dbReference type="EMBL" id="AHHD01000166">
    <property type="protein sequence ID" value="EKG19082.1"/>
    <property type="molecule type" value="Genomic_DNA"/>
</dbReference>
<comment type="catalytic activity">
    <reaction evidence="4">
        <text>a secondary aliphatic amine + O2 + H2O = a primary amine + an aldehyde + H2O2</text>
        <dbReference type="Rhea" id="RHEA:26414"/>
        <dbReference type="ChEBI" id="CHEBI:15377"/>
        <dbReference type="ChEBI" id="CHEBI:15379"/>
        <dbReference type="ChEBI" id="CHEBI:16240"/>
        <dbReference type="ChEBI" id="CHEBI:17478"/>
        <dbReference type="ChEBI" id="CHEBI:58855"/>
        <dbReference type="ChEBI" id="CHEBI:65296"/>
        <dbReference type="EC" id="1.4.3.4"/>
    </reaction>
</comment>
<comment type="similarity">
    <text evidence="2 6">Belongs to the flavin monoamine oxidase family.</text>
</comment>
<dbReference type="HOGENOM" id="CLU_1750028_0_0_1"/>
<dbReference type="SUPFAM" id="SSF54373">
    <property type="entry name" value="FAD-linked reductases, C-terminal domain"/>
    <property type="match status" value="1"/>
</dbReference>
<dbReference type="InterPro" id="IPR050703">
    <property type="entry name" value="Flavin_MAO"/>
</dbReference>
<comment type="caution">
    <text evidence="8">The sequence shown here is derived from an EMBL/GenBank/DDBJ whole genome shotgun (WGS) entry which is preliminary data.</text>
</comment>
<dbReference type="InterPro" id="IPR002937">
    <property type="entry name" value="Amino_oxidase"/>
</dbReference>
<dbReference type="PANTHER" id="PTHR43563:SF14">
    <property type="entry name" value="AMINE OXIDASE"/>
    <property type="match status" value="1"/>
</dbReference>
<organism evidence="8 9">
    <name type="scientific">Macrophomina phaseolina (strain MS6)</name>
    <name type="common">Charcoal rot fungus</name>
    <dbReference type="NCBI Taxonomy" id="1126212"/>
    <lineage>
        <taxon>Eukaryota</taxon>
        <taxon>Fungi</taxon>
        <taxon>Dikarya</taxon>
        <taxon>Ascomycota</taxon>
        <taxon>Pezizomycotina</taxon>
        <taxon>Dothideomycetes</taxon>
        <taxon>Dothideomycetes incertae sedis</taxon>
        <taxon>Botryosphaeriales</taxon>
        <taxon>Botryosphaeriaceae</taxon>
        <taxon>Macrophomina</taxon>
    </lineage>
</organism>
<dbReference type="InParanoid" id="K2S259"/>
<sequence>MSFQGPVVVARDTSVDEKRLYALTCFVNGNEGIKWGKLYPHERRRVVLDQLAKLYDVGPDSDVYKPIEFFEQVWKHEPFSKGALAPITALGHYTKFDSVYGKPVGNLHFVGTEYSREWKGYMEGALCSGEKGAEEVVEALRQQPPRVRL</sequence>
<proteinExistence type="inferred from homology"/>
<evidence type="ECO:0000313" key="9">
    <source>
        <dbReference type="Proteomes" id="UP000007129"/>
    </source>
</evidence>
<dbReference type="Proteomes" id="UP000007129">
    <property type="component" value="Unassembled WGS sequence"/>
</dbReference>
<comment type="cofactor">
    <cofactor evidence="1 6">
        <name>FAD</name>
        <dbReference type="ChEBI" id="CHEBI:57692"/>
    </cofactor>
</comment>
<dbReference type="InterPro" id="IPR001613">
    <property type="entry name" value="Flavin_amine_oxidase"/>
</dbReference>
<keyword evidence="6" id="KW-0285">Flavoprotein</keyword>
<dbReference type="PRINTS" id="PR00757">
    <property type="entry name" value="AMINEOXDASEF"/>
</dbReference>
<evidence type="ECO:0000259" key="7">
    <source>
        <dbReference type="Pfam" id="PF01593"/>
    </source>
</evidence>
<dbReference type="STRING" id="1126212.K2S259"/>
<feature type="domain" description="Amine oxidase" evidence="7">
    <location>
        <begin position="18"/>
        <end position="136"/>
    </location>
</feature>
<dbReference type="VEuPathDB" id="FungiDB:MPH_03603"/>
<dbReference type="AlphaFoldDB" id="K2S259"/>
<accession>K2S259</accession>
<dbReference type="InterPro" id="IPR036188">
    <property type="entry name" value="FAD/NAD-bd_sf"/>
</dbReference>
<feature type="binding site" evidence="5">
    <location>
        <position position="113"/>
    </location>
    <ligand>
        <name>FAD</name>
        <dbReference type="ChEBI" id="CHEBI:57692"/>
    </ligand>
</feature>
<dbReference type="Gene3D" id="3.50.50.60">
    <property type="entry name" value="FAD/NAD(P)-binding domain"/>
    <property type="match status" value="1"/>
</dbReference>
<dbReference type="EC" id="1.4.3.-" evidence="6"/>
<evidence type="ECO:0000256" key="5">
    <source>
        <dbReference type="PIRSR" id="PIRSR601613-1"/>
    </source>
</evidence>
<dbReference type="SUPFAM" id="SSF51905">
    <property type="entry name" value="FAD/NAD(P)-binding domain"/>
    <property type="match status" value="1"/>
</dbReference>
<evidence type="ECO:0000256" key="4">
    <source>
        <dbReference type="ARBA" id="ARBA00048448"/>
    </source>
</evidence>
<protein>
    <recommendedName>
        <fullName evidence="6">Amine oxidase</fullName>
        <ecNumber evidence="6">1.4.3.-</ecNumber>
    </recommendedName>
</protein>
<evidence type="ECO:0000256" key="6">
    <source>
        <dbReference type="RuleBase" id="RU362067"/>
    </source>
</evidence>
<gene>
    <name evidence="8" type="ORF">MPH_03603</name>
</gene>
<dbReference type="eggNOG" id="KOG0029">
    <property type="taxonomic scope" value="Eukaryota"/>
</dbReference>
<dbReference type="PANTHER" id="PTHR43563">
    <property type="entry name" value="AMINE OXIDASE"/>
    <property type="match status" value="1"/>
</dbReference>
<feature type="binding site" evidence="5">
    <location>
        <position position="26"/>
    </location>
    <ligand>
        <name>substrate</name>
    </ligand>
</feature>
<dbReference type="Pfam" id="PF01593">
    <property type="entry name" value="Amino_oxidase"/>
    <property type="match status" value="1"/>
</dbReference>
<keyword evidence="6" id="KW-0274">FAD</keyword>
<evidence type="ECO:0000256" key="2">
    <source>
        <dbReference type="ARBA" id="ARBA00005995"/>
    </source>
</evidence>
<keyword evidence="3 6" id="KW-0560">Oxidoreductase</keyword>
<reference evidence="8 9" key="1">
    <citation type="journal article" date="2012" name="BMC Genomics">
        <title>Tools to kill: Genome of one of the most destructive plant pathogenic fungi Macrophomina phaseolina.</title>
        <authorList>
            <person name="Islam M.S."/>
            <person name="Haque M.S."/>
            <person name="Islam M.M."/>
            <person name="Emdad E.M."/>
            <person name="Halim A."/>
            <person name="Hossen Q.M.M."/>
            <person name="Hossain M.Z."/>
            <person name="Ahmed B."/>
            <person name="Rahim S."/>
            <person name="Rahman M.S."/>
            <person name="Alam M.M."/>
            <person name="Hou S."/>
            <person name="Wan X."/>
            <person name="Saito J.A."/>
            <person name="Alam M."/>
        </authorList>
    </citation>
    <scope>NUCLEOTIDE SEQUENCE [LARGE SCALE GENOMIC DNA]</scope>
    <source>
        <strain evidence="8 9">MS6</strain>
    </source>
</reference>
<name>K2S259_MACPH</name>
<evidence type="ECO:0000256" key="1">
    <source>
        <dbReference type="ARBA" id="ARBA00001974"/>
    </source>
</evidence>
<dbReference type="OrthoDB" id="5046242at2759"/>
<dbReference type="GO" id="GO:0097621">
    <property type="term" value="F:monoamine oxidase activity"/>
    <property type="evidence" value="ECO:0007669"/>
    <property type="project" value="UniProtKB-EC"/>
</dbReference>
<evidence type="ECO:0000256" key="3">
    <source>
        <dbReference type="ARBA" id="ARBA00023002"/>
    </source>
</evidence>